<dbReference type="Gene3D" id="3.60.15.10">
    <property type="entry name" value="Ribonuclease Z/Hydroxyacylglutathione hydrolase-like"/>
    <property type="match status" value="1"/>
</dbReference>
<dbReference type="InterPro" id="IPR022712">
    <property type="entry name" value="Beta_Casp"/>
</dbReference>
<evidence type="ECO:0000256" key="4">
    <source>
        <dbReference type="ARBA" id="ARBA00023242"/>
    </source>
</evidence>
<accession>A0AAD3HMH8</accession>
<dbReference type="GO" id="GO:0034472">
    <property type="term" value="P:snRNA 3'-end processing"/>
    <property type="evidence" value="ECO:0007669"/>
    <property type="project" value="TreeGrafter"/>
</dbReference>
<dbReference type="Proteomes" id="UP001054857">
    <property type="component" value="Unassembled WGS sequence"/>
</dbReference>
<keyword evidence="3" id="KW-0963">Cytoplasm</keyword>
<dbReference type="EMBL" id="BMAR01000016">
    <property type="protein sequence ID" value="GFR46864.1"/>
    <property type="molecule type" value="Genomic_DNA"/>
</dbReference>
<reference evidence="7 8" key="1">
    <citation type="journal article" date="2021" name="Sci. Rep.">
        <title>Genome sequencing of the multicellular alga Astrephomene provides insights into convergent evolution of germ-soma differentiation.</title>
        <authorList>
            <person name="Yamashita S."/>
            <person name="Yamamoto K."/>
            <person name="Matsuzaki R."/>
            <person name="Suzuki S."/>
            <person name="Yamaguchi H."/>
            <person name="Hirooka S."/>
            <person name="Minakuchi Y."/>
            <person name="Miyagishima S."/>
            <person name="Kawachi M."/>
            <person name="Toyoda A."/>
            <person name="Nozaki H."/>
        </authorList>
    </citation>
    <scope>NUCLEOTIDE SEQUENCE [LARGE SCALE GENOMIC DNA]</scope>
    <source>
        <strain evidence="7 8">NIES-4017</strain>
    </source>
</reference>
<evidence type="ECO:0000256" key="5">
    <source>
        <dbReference type="SAM" id="MobiDB-lite"/>
    </source>
</evidence>
<feature type="compositionally biased region" description="Low complexity" evidence="5">
    <location>
        <begin position="401"/>
        <end position="419"/>
    </location>
</feature>
<comment type="subcellular location">
    <subcellularLocation>
        <location evidence="2">Cytoplasm</location>
    </subcellularLocation>
    <subcellularLocation>
        <location evidence="1">Nucleus</location>
    </subcellularLocation>
</comment>
<keyword evidence="4" id="KW-0539">Nucleus</keyword>
<dbReference type="AlphaFoldDB" id="A0AAD3HMH8"/>
<name>A0AAD3HMH8_9CHLO</name>
<proteinExistence type="predicted"/>
<dbReference type="InterPro" id="IPR027074">
    <property type="entry name" value="Integrator_9su"/>
</dbReference>
<dbReference type="SUPFAM" id="SSF56281">
    <property type="entry name" value="Metallo-hydrolase/oxidoreductase"/>
    <property type="match status" value="1"/>
</dbReference>
<feature type="domain" description="Beta-Casp" evidence="6">
    <location>
        <begin position="469"/>
        <end position="600"/>
    </location>
</feature>
<feature type="compositionally biased region" description="Pro residues" evidence="5">
    <location>
        <begin position="749"/>
        <end position="773"/>
    </location>
</feature>
<feature type="compositionally biased region" description="Low complexity" evidence="5">
    <location>
        <begin position="720"/>
        <end position="733"/>
    </location>
</feature>
<feature type="compositionally biased region" description="Low complexity" evidence="5">
    <location>
        <begin position="644"/>
        <end position="664"/>
    </location>
</feature>
<evidence type="ECO:0000256" key="1">
    <source>
        <dbReference type="ARBA" id="ARBA00004123"/>
    </source>
</evidence>
<keyword evidence="8" id="KW-1185">Reference proteome</keyword>
<feature type="region of interest" description="Disordered" evidence="5">
    <location>
        <begin position="720"/>
        <end position="773"/>
    </location>
</feature>
<feature type="compositionally biased region" description="Low complexity" evidence="5">
    <location>
        <begin position="427"/>
        <end position="437"/>
    </location>
</feature>
<feature type="region of interest" description="Disordered" evidence="5">
    <location>
        <begin position="390"/>
        <end position="437"/>
    </location>
</feature>
<dbReference type="SMART" id="SM01027">
    <property type="entry name" value="Beta-Casp"/>
    <property type="match status" value="1"/>
</dbReference>
<dbReference type="GO" id="GO:0032039">
    <property type="term" value="C:integrator complex"/>
    <property type="evidence" value="ECO:0007669"/>
    <property type="project" value="InterPro"/>
</dbReference>
<evidence type="ECO:0000313" key="8">
    <source>
        <dbReference type="Proteomes" id="UP001054857"/>
    </source>
</evidence>
<evidence type="ECO:0000259" key="6">
    <source>
        <dbReference type="SMART" id="SM01027"/>
    </source>
</evidence>
<dbReference type="GO" id="GO:0005737">
    <property type="term" value="C:cytoplasm"/>
    <property type="evidence" value="ECO:0007669"/>
    <property type="project" value="UniProtKB-SubCell"/>
</dbReference>
<dbReference type="PANTHER" id="PTHR46094:SF1">
    <property type="entry name" value="INTEGRATOR COMPLEX SUBUNIT 9"/>
    <property type="match status" value="1"/>
</dbReference>
<evidence type="ECO:0000313" key="7">
    <source>
        <dbReference type="EMBL" id="GFR46864.1"/>
    </source>
</evidence>
<comment type="caution">
    <text evidence="7">The sequence shown here is derived from an EMBL/GenBank/DDBJ whole genome shotgun (WGS) entry which is preliminary data.</text>
</comment>
<evidence type="ECO:0000256" key="3">
    <source>
        <dbReference type="ARBA" id="ARBA00022490"/>
    </source>
</evidence>
<sequence length="969" mass="100845">MKLICVGFGPCRCLVLRFRKANILLDCATPLYSSLCNYGCSGSEASGDYKEGATSLGSGHSATCGAAAAAAAEEEPARAVDGAAAGAPAAAGEQRGCGWGGSSGDNGHSSGSVQSGDALMDFVPFLPLLQTLEIHAALISSPEALLALPHLLYDNLHDDPQLYDKCNSGGGSSSNAGVDDVYGRAAAATATVTAWHHMGPIRGPVYCTQAALDAAEQLAAERLAAEEAAEVRQRRRRPQQQQGLRETGAPQRHPTNDDGTRLAPQQHQHTLPCSRDLGIDGPLSAVQEALLAQCCWRRRASWRAVRHCLDRVRAVRYGQTVGLDSYELTAVPYPSGSGFGHAVWQIADGADRCRTLLYLPDAAPTHSFAPPLPLELLRGPDALILAPDMLAAPPSPPTTPPTAAATAAATATTAAATATPSPPLPSSAPHAAAASLPSRPPLHQIKEAVLAAVAAGGSVLVPVYGTGEAWELLEALAAFLASAGLPHVPLLYCGPRCRTSLALASVSLGALCAERQAAVCRPQHPFAFDSLMHAGRLLVTPSPSDPAAQACLQRGSSVVLAPADSLHYTAGPALQLLQRFGPDPRNLLLLPHAGPPAAVQGIRRLYDKAAAAAATATVVAREDPRASHSAAAAAAAPGTMAPSQQQPQQQQAQPQQQQQQQQQPLRMRLLHIPLRGCPGGCRPGPSPSALLDLVSRLQPRHLLASSRDLSLIRQVQSQQQQQQRLQQQQQQQQPQPPQQHPQQQQSSLPPRPVPATSPPPPPPPPPPPSPPPLARESVVPYGWLQRVRVGLPRNVAGAVVAPELLQRLQWVDGGPGLQLARLNCLMVYREGVWHLDAVPASATSADSVAAALAAVQGGVLAADQLLLLAAAAAPAKAEEAAGAEESATEVPAGGGGGGGRLELRPLLAALASRGVTRLGMEVEGECTTISLDGADATLTLRPGGAHIHTGCPLLRQLLTECLMQQLTVI</sequence>
<gene>
    <name evidence="7" type="ORF">Agub_g8505</name>
</gene>
<protein>
    <recommendedName>
        <fullName evidence="6">Beta-Casp domain-containing protein</fullName>
    </recommendedName>
</protein>
<dbReference type="PANTHER" id="PTHR46094">
    <property type="entry name" value="INTEGRATOR COMPLEX SUBUNIT 9"/>
    <property type="match status" value="1"/>
</dbReference>
<feature type="region of interest" description="Disordered" evidence="5">
    <location>
        <begin position="618"/>
        <end position="664"/>
    </location>
</feature>
<dbReference type="Gene3D" id="3.40.50.10890">
    <property type="match status" value="1"/>
</dbReference>
<feature type="region of interest" description="Disordered" evidence="5">
    <location>
        <begin position="229"/>
        <end position="274"/>
    </location>
</feature>
<dbReference type="InterPro" id="IPR036866">
    <property type="entry name" value="RibonucZ/Hydroxyglut_hydro"/>
</dbReference>
<evidence type="ECO:0000256" key="2">
    <source>
        <dbReference type="ARBA" id="ARBA00004496"/>
    </source>
</evidence>
<organism evidence="7 8">
    <name type="scientific">Astrephomene gubernaculifera</name>
    <dbReference type="NCBI Taxonomy" id="47775"/>
    <lineage>
        <taxon>Eukaryota</taxon>
        <taxon>Viridiplantae</taxon>
        <taxon>Chlorophyta</taxon>
        <taxon>core chlorophytes</taxon>
        <taxon>Chlorophyceae</taxon>
        <taxon>CS clade</taxon>
        <taxon>Chlamydomonadales</taxon>
        <taxon>Astrephomenaceae</taxon>
        <taxon>Astrephomene</taxon>
    </lineage>
</organism>